<keyword evidence="1" id="KW-1133">Transmembrane helix</keyword>
<organism evidence="2 3">
    <name type="scientific">Moheibacter sediminis</name>
    <dbReference type="NCBI Taxonomy" id="1434700"/>
    <lineage>
        <taxon>Bacteria</taxon>
        <taxon>Pseudomonadati</taxon>
        <taxon>Bacteroidota</taxon>
        <taxon>Flavobacteriia</taxon>
        <taxon>Flavobacteriales</taxon>
        <taxon>Weeksellaceae</taxon>
        <taxon>Moheibacter</taxon>
    </lineage>
</organism>
<dbReference type="RefSeq" id="WP_143736416.1">
    <property type="nucleotide sequence ID" value="NZ_FWXS01000005.1"/>
</dbReference>
<evidence type="ECO:0000313" key="2">
    <source>
        <dbReference type="EMBL" id="SMC65636.1"/>
    </source>
</evidence>
<dbReference type="Proteomes" id="UP000192393">
    <property type="component" value="Unassembled WGS sequence"/>
</dbReference>
<keyword evidence="1" id="KW-0472">Membrane</keyword>
<protein>
    <submittedName>
        <fullName evidence="2">Uncharacterized protein</fullName>
    </submittedName>
</protein>
<dbReference type="Pfam" id="PF25589">
    <property type="entry name" value="DUF7935"/>
    <property type="match status" value="1"/>
</dbReference>
<evidence type="ECO:0000256" key="1">
    <source>
        <dbReference type="SAM" id="Phobius"/>
    </source>
</evidence>
<evidence type="ECO:0000313" key="3">
    <source>
        <dbReference type="Proteomes" id="UP000192393"/>
    </source>
</evidence>
<dbReference type="InterPro" id="IPR057695">
    <property type="entry name" value="DUF7935"/>
</dbReference>
<keyword evidence="3" id="KW-1185">Reference proteome</keyword>
<gene>
    <name evidence="2" type="ORF">SAMN06296427_105135</name>
</gene>
<keyword evidence="1" id="KW-0812">Transmembrane</keyword>
<accession>A0A1W2AY63</accession>
<reference evidence="2 3" key="1">
    <citation type="submission" date="2017-04" db="EMBL/GenBank/DDBJ databases">
        <authorList>
            <person name="Afonso C.L."/>
            <person name="Miller P.J."/>
            <person name="Scott M.A."/>
            <person name="Spackman E."/>
            <person name="Goraichik I."/>
            <person name="Dimitrov K.M."/>
            <person name="Suarez D.L."/>
            <person name="Swayne D.E."/>
        </authorList>
    </citation>
    <scope>NUCLEOTIDE SEQUENCE [LARGE SCALE GENOMIC DNA]</scope>
    <source>
        <strain evidence="2 3">CGMCC 1.12708</strain>
    </source>
</reference>
<dbReference type="STRING" id="1434700.SAMN06296427_105135"/>
<name>A0A1W2AY63_9FLAO</name>
<dbReference type="EMBL" id="FWXS01000005">
    <property type="protein sequence ID" value="SMC65636.1"/>
    <property type="molecule type" value="Genomic_DNA"/>
</dbReference>
<dbReference type="AlphaFoldDB" id="A0A1W2AY63"/>
<dbReference type="OrthoDB" id="1493032at2"/>
<proteinExistence type="predicted"/>
<sequence>METLWILLAVLLPGTLIAGIAYLLIDKFLKNETLRREVEVRKINTSQIIPQRLAAYERMALFLERIKPTGLARRVSPQSTAKNYESILIQTVQGEWEHNLSQQIYVNPETWKLIYSAKNATQNFLRQCMEDLGDAATAQQLQEYIIRKSINENAPSNDALLKLQVDIQGNL</sequence>
<feature type="transmembrane region" description="Helical" evidence="1">
    <location>
        <begin position="6"/>
        <end position="25"/>
    </location>
</feature>